<evidence type="ECO:0000313" key="2">
    <source>
        <dbReference type="EMBL" id="CUV02078.1"/>
    </source>
</evidence>
<dbReference type="PANTHER" id="PTHR33336">
    <property type="entry name" value="QUINOL MONOOXYGENASE YGIN-RELATED"/>
    <property type="match status" value="1"/>
</dbReference>
<dbReference type="PROSITE" id="PS51725">
    <property type="entry name" value="ABM"/>
    <property type="match status" value="1"/>
</dbReference>
<proteinExistence type="predicted"/>
<reference evidence="2" key="1">
    <citation type="submission" date="2015-10" db="EMBL/GenBank/DDBJ databases">
        <authorList>
            <person name="Gilbert D.G."/>
        </authorList>
    </citation>
    <scope>NUCLEOTIDE SEQUENCE</scope>
</reference>
<dbReference type="Pfam" id="PF03992">
    <property type="entry name" value="ABM"/>
    <property type="match status" value="1"/>
</dbReference>
<dbReference type="AlphaFoldDB" id="A0A160V8H3"/>
<gene>
    <name evidence="2" type="ORF">MGWOODY_Clf2113</name>
</gene>
<dbReference type="GO" id="GO:0005829">
    <property type="term" value="C:cytosol"/>
    <property type="evidence" value="ECO:0007669"/>
    <property type="project" value="TreeGrafter"/>
</dbReference>
<dbReference type="Gene3D" id="3.30.70.100">
    <property type="match status" value="1"/>
</dbReference>
<protein>
    <recommendedName>
        <fullName evidence="1">ABM domain-containing protein</fullName>
    </recommendedName>
</protein>
<evidence type="ECO:0000259" key="1">
    <source>
        <dbReference type="PROSITE" id="PS51725"/>
    </source>
</evidence>
<dbReference type="PANTHER" id="PTHR33336:SF1">
    <property type="entry name" value="(4S)-4-HYDROXY-5-PHOSPHONOOXYPENTANE-2,3-DIONE ISOMERASE"/>
    <property type="match status" value="1"/>
</dbReference>
<name>A0A160V8H3_9ZZZZ</name>
<dbReference type="EMBL" id="FAXA01000176">
    <property type="protein sequence ID" value="CUV02078.1"/>
    <property type="molecule type" value="Genomic_DNA"/>
</dbReference>
<organism evidence="2">
    <name type="scientific">hydrothermal vent metagenome</name>
    <dbReference type="NCBI Taxonomy" id="652676"/>
    <lineage>
        <taxon>unclassified sequences</taxon>
        <taxon>metagenomes</taxon>
        <taxon>ecological metagenomes</taxon>
    </lineage>
</organism>
<dbReference type="GO" id="GO:0016491">
    <property type="term" value="F:oxidoreductase activity"/>
    <property type="evidence" value="ECO:0007669"/>
    <property type="project" value="TreeGrafter"/>
</dbReference>
<dbReference type="InterPro" id="IPR050744">
    <property type="entry name" value="AI-2_Isomerase_LsrG"/>
</dbReference>
<accession>A0A160V8H3</accession>
<sequence length="105" mass="12132">MYVVIVPIQIEQGHRDEFLEALMVDAKGANNDEPGCLRFDAVQDAEDDHRIWLYEVYKDESAFQDHLKAPHFQVFKAAADKWRVEGIQGSARGSKNLWPTDAEWR</sequence>
<dbReference type="InterPro" id="IPR007138">
    <property type="entry name" value="ABM_dom"/>
</dbReference>
<dbReference type="InterPro" id="IPR011008">
    <property type="entry name" value="Dimeric_a/b-barrel"/>
</dbReference>
<dbReference type="SUPFAM" id="SSF54909">
    <property type="entry name" value="Dimeric alpha+beta barrel"/>
    <property type="match status" value="1"/>
</dbReference>
<feature type="domain" description="ABM" evidence="1">
    <location>
        <begin position="2"/>
        <end position="91"/>
    </location>
</feature>